<evidence type="ECO:0000256" key="10">
    <source>
        <dbReference type="ARBA" id="ARBA00022786"/>
    </source>
</evidence>
<comment type="caution">
    <text evidence="16">The sequence shown here is derived from an EMBL/GenBank/DDBJ whole genome shotgun (WGS) entry which is preliminary data.</text>
</comment>
<evidence type="ECO:0000256" key="1">
    <source>
        <dbReference type="ARBA" id="ARBA00000900"/>
    </source>
</evidence>
<dbReference type="InterPro" id="IPR032675">
    <property type="entry name" value="LRR_dom_sf"/>
</dbReference>
<evidence type="ECO:0000256" key="2">
    <source>
        <dbReference type="ARBA" id="ARBA00004192"/>
    </source>
</evidence>
<feature type="domain" description="NEL" evidence="15">
    <location>
        <begin position="1101"/>
        <end position="1391"/>
    </location>
</feature>
<evidence type="ECO:0000256" key="13">
    <source>
        <dbReference type="ARBA" id="ARBA00023200"/>
    </source>
</evidence>
<protein>
    <recommendedName>
        <fullName evidence="5">RING-type E3 ubiquitin transferase</fullName>
        <ecNumber evidence="5">2.3.2.27</ecNumber>
    </recommendedName>
</protein>
<evidence type="ECO:0000256" key="6">
    <source>
        <dbReference type="ARBA" id="ARBA00022525"/>
    </source>
</evidence>
<dbReference type="EMBL" id="JABWRP010000002">
    <property type="protein sequence ID" value="MBC3469768.1"/>
    <property type="molecule type" value="Genomic_DNA"/>
</dbReference>
<dbReference type="PROSITE" id="PS52053">
    <property type="entry name" value="NEL"/>
    <property type="match status" value="1"/>
</dbReference>
<evidence type="ECO:0000313" key="17">
    <source>
        <dbReference type="EMBL" id="MBV4542336.1"/>
    </source>
</evidence>
<evidence type="ECO:0000259" key="15">
    <source>
        <dbReference type="PROSITE" id="PS52053"/>
    </source>
</evidence>
<dbReference type="Gene3D" id="1.20.58.360">
    <property type="entry name" value="Shigella T3SS effector IpaH defines"/>
    <property type="match status" value="1"/>
</dbReference>
<dbReference type="SMART" id="SM00369">
    <property type="entry name" value="LRR_TYP"/>
    <property type="match status" value="4"/>
</dbReference>
<name>A0A923K4Z2_9PSED</name>
<dbReference type="GO" id="GO:0030430">
    <property type="term" value="C:host cell cytoplasm"/>
    <property type="evidence" value="ECO:0007669"/>
    <property type="project" value="UniProtKB-SubCell"/>
</dbReference>
<dbReference type="GO" id="GO:0061630">
    <property type="term" value="F:ubiquitin protein ligase activity"/>
    <property type="evidence" value="ECO:0007669"/>
    <property type="project" value="UniProtKB-EC"/>
</dbReference>
<keyword evidence="7" id="KW-0433">Leucine-rich repeat</keyword>
<dbReference type="SUPFAM" id="SSF52058">
    <property type="entry name" value="L domain-like"/>
    <property type="match status" value="1"/>
</dbReference>
<keyword evidence="9" id="KW-0677">Repeat</keyword>
<keyword evidence="6 14" id="KW-0964">Secreted</keyword>
<dbReference type="InterPro" id="IPR029487">
    <property type="entry name" value="NEL_dom"/>
</dbReference>
<reference evidence="16" key="2">
    <citation type="submission" date="2020-07" db="EMBL/GenBank/DDBJ databases">
        <authorList>
            <person name="Lood C."/>
            <person name="Girard L."/>
        </authorList>
    </citation>
    <scope>NUCLEOTIDE SEQUENCE</scope>
    <source>
        <strain evidence="16">RW4S2</strain>
    </source>
</reference>
<evidence type="ECO:0000256" key="7">
    <source>
        <dbReference type="ARBA" id="ARBA00022614"/>
    </source>
</evidence>
<evidence type="ECO:0000256" key="14">
    <source>
        <dbReference type="PROSITE-ProRule" id="PRU01398"/>
    </source>
</evidence>
<evidence type="ECO:0000256" key="3">
    <source>
        <dbReference type="ARBA" id="ARBA00004613"/>
    </source>
</evidence>
<keyword evidence="10 14" id="KW-0833">Ubl conjugation pathway</keyword>
<dbReference type="InterPro" id="IPR051071">
    <property type="entry name" value="LRR-bact_E3_ubiq_ligases"/>
</dbReference>
<sequence>MLSWRFPSLESAIVNGTAIFPNGSVDHLIARQLPSWLTGAATEHRDGYQRALLAQQAAADRLQQVLRQIPALDDFALVQLRQALQLAGADHVEPRYCFVDIKEQFELPSASKSHRPTITYRSRQTLLAAALHNFDEDETRSWLLREAQLTSANGEVLDLSFRRYAKLCRDLDIGAKYQALLRKVLKPAPPRGQPVDTNHNVVEKRFADSLRTRMRASVYASRIKGLIDEADLQRLLGLLDSEAGVSTAGAHWTACQLYLLGKPMVGVVALEYRPVAGGELDEVTLWIPGDPVRELQSHDTWAAAYDALAVQLRDPAYRAFFHRFVKAEDLHDFARHFADAVKRAGAHAPPQLDGRSFALERDLFAFLGAEQVQKLFADAAFMAVPKDIEDRKRRHERLNRMLNAGLDLLNMAAFFVPVVGELMLAVNAAQLLDEVYEGYEAWRLGDRAAAVDHLFSVAGSVALGVASAGVIHAVRQAPFIDQLVPQVMDHGGVRLRKGQTAAQFESVPSSLLQGLDADRFADMLSTEASTLMRVTGLGPEQMRRLCVEGAPVPARLLDMHARLKLHASEPLLNGTAFEQQLASLRQVPSADQTLLIRAFKGLTPDAAQEIIEHTSSEQLQALRSTQRPPLSMAERARRYLRENRLDKAGLGIALGGLANTDTERLVLGLVDHHVPWPASVRVELRAGKLDGLLLFASRNNQASQVRTLIRHERGYAMAEAAGEPPTTLLQAVLRCLDGQQKTALGHPSLQVVQLRDWLLETLAAQRELSAKLVGLAPEGHRVRPPRRFADGRLGYRLNGASGESSQQAIRRGIHQIFPTLSELQLDAYLNAVRQRGESLWDHYTTLQRQLNELRDVLQQWQSDWQNPIDAIRRRRVADTLRRSWRRKLVDDNDHYELRIDGERVAQLPTLPPGISFVHVQRLALRNMQLQRIDAAFLRLFPNLVELDLSGNHLTQLPEGIEHLSRLRRLDLGNNQIVLDDAGSQRLAGLRRLYSLNLSFNLLGDAPGLSALHHVREISLRGTGQVDLGRVIENLPLLAHADLRDNRISELHQEVRGLRQRLRQLNLHDNPLDERSAALHDEAHGVTDSRARGGAAYVHAAVTADTRTTWVGRQEPGLRAQREATWDRLREEPGSAGLFTFLADFAESEDFEAQPRHYRRRVWRLLNACESNEVLREQVFREAEAPRSCEDRLLIMLNQMEVAILVHEGIDGVPVAVRASRLLRLGRQLHRLDLLDTIATRHVNRLRAASVVRVDEIEIRLYYRTRLAGALDLPVAPDEMHYEAFARVTPADLAQAQLEVVRSDTDIGMLDALARRPFWQAYLRETYPERFESFHAPFHERLEALETTAREAQEGAYVEQVGSLMREHETEEAAMIRNLTTEVWANARGSRD</sequence>
<dbReference type="InterPro" id="IPR003591">
    <property type="entry name" value="Leu-rich_rpt_typical-subtyp"/>
</dbReference>
<evidence type="ECO:0000256" key="11">
    <source>
        <dbReference type="ARBA" id="ARBA00022843"/>
    </source>
</evidence>
<reference evidence="17" key="3">
    <citation type="submission" date="2021-06" db="EMBL/GenBank/DDBJ databases">
        <title>Updating the genus Pseudomonas: Description of 43 new species and partition of the Pseudomonas putida group.</title>
        <authorList>
            <person name="Girard L."/>
            <person name="Lood C."/>
            <person name="Vandamme P."/>
            <person name="Rokni-Zadeh H."/>
            <person name="Van Noort V."/>
            <person name="Hofte M."/>
            <person name="Lavigne R."/>
            <person name="De Mot R."/>
        </authorList>
    </citation>
    <scope>NUCLEOTIDE SEQUENCE</scope>
    <source>
        <strain evidence="17">RW4S2</strain>
    </source>
</reference>
<dbReference type="Pfam" id="PF14496">
    <property type="entry name" value="NEL"/>
    <property type="match status" value="1"/>
</dbReference>
<evidence type="ECO:0000256" key="8">
    <source>
        <dbReference type="ARBA" id="ARBA00022679"/>
    </source>
</evidence>
<dbReference type="PROSITE" id="PS51450">
    <property type="entry name" value="LRR"/>
    <property type="match status" value="2"/>
</dbReference>
<evidence type="ECO:0000256" key="4">
    <source>
        <dbReference type="ARBA" id="ARBA00009868"/>
    </source>
</evidence>
<comment type="PTM">
    <text evidence="14">Ubiquitinated in the presence of host E1 ubiquitin-activating enzyme, E2 ubiquitin-conjugating enzyme and ubiquitin.</text>
</comment>
<reference evidence="16 18" key="1">
    <citation type="journal article" date="2020" name="Microorganisms">
        <title>Reliable Identification of Environmental Pseudomonas Isolates Using the rpoD Gene.</title>
        <authorList>
            <consortium name="The Broad Institute Genome Sequencing Platform"/>
            <person name="Girard L."/>
            <person name="Lood C."/>
            <person name="Rokni-Zadeh H."/>
            <person name="van Noort V."/>
            <person name="Lavigne R."/>
            <person name="De Mot R."/>
        </authorList>
    </citation>
    <scope>NUCLEOTIDE SEQUENCE</scope>
    <source>
        <strain evidence="16 18">RW4S2</strain>
    </source>
</reference>
<dbReference type="GO" id="GO:0016567">
    <property type="term" value="P:protein ubiquitination"/>
    <property type="evidence" value="ECO:0007669"/>
    <property type="project" value="InterPro"/>
</dbReference>
<dbReference type="EC" id="2.3.2.27" evidence="5"/>
<keyword evidence="11 14" id="KW-0832">Ubl conjugation</keyword>
<comment type="catalytic activity">
    <reaction evidence="1">
        <text>S-ubiquitinyl-[E2 ubiquitin-conjugating enzyme]-L-cysteine + [acceptor protein]-L-lysine = [E2 ubiquitin-conjugating enzyme]-L-cysteine + N(6)-ubiquitinyl-[acceptor protein]-L-lysine.</text>
        <dbReference type="EC" id="2.3.2.27"/>
    </reaction>
</comment>
<dbReference type="Pfam" id="PF13855">
    <property type="entry name" value="LRR_8"/>
    <property type="match status" value="1"/>
</dbReference>
<dbReference type="EMBL" id="JABWRP020000010">
    <property type="protein sequence ID" value="MBV4542336.1"/>
    <property type="molecule type" value="Genomic_DNA"/>
</dbReference>
<dbReference type="InterPro" id="IPR046673">
    <property type="entry name" value="ToxA_N"/>
</dbReference>
<evidence type="ECO:0000313" key="18">
    <source>
        <dbReference type="Proteomes" id="UP000628137"/>
    </source>
</evidence>
<comment type="similarity">
    <text evidence="4 14">Belongs to the LRR-containing bacterial E3 ligase family.</text>
</comment>
<gene>
    <name evidence="17" type="ORF">HU738_014915</name>
    <name evidence="16" type="ORF">HU738_04300</name>
</gene>
<dbReference type="GO" id="GO:0005576">
    <property type="term" value="C:extracellular region"/>
    <property type="evidence" value="ECO:0007669"/>
    <property type="project" value="UniProtKB-SubCell"/>
</dbReference>
<dbReference type="Gene3D" id="3.80.10.10">
    <property type="entry name" value="Ribonuclease Inhibitor"/>
    <property type="match status" value="2"/>
</dbReference>
<keyword evidence="13 14" id="KW-1035">Host cytoplasm</keyword>
<organism evidence="16">
    <name type="scientific">Pseudomonas vlassakiae</name>
    <dbReference type="NCBI Taxonomy" id="485888"/>
    <lineage>
        <taxon>Bacteria</taxon>
        <taxon>Pseudomonadati</taxon>
        <taxon>Pseudomonadota</taxon>
        <taxon>Gammaproteobacteria</taxon>
        <taxon>Pseudomonadales</taxon>
        <taxon>Pseudomonadaceae</taxon>
        <taxon>Pseudomonas</taxon>
    </lineage>
</organism>
<comment type="subcellular location">
    <subcellularLocation>
        <location evidence="2">Host cytoplasm</location>
    </subcellularLocation>
    <subcellularLocation>
        <location evidence="3">Secreted</location>
    </subcellularLocation>
</comment>
<evidence type="ECO:0000256" key="12">
    <source>
        <dbReference type="ARBA" id="ARBA00023026"/>
    </source>
</evidence>
<dbReference type="PANTHER" id="PTHR47114">
    <property type="match status" value="1"/>
</dbReference>
<evidence type="ECO:0000313" key="16">
    <source>
        <dbReference type="EMBL" id="MBC3469768.1"/>
    </source>
</evidence>
<keyword evidence="12" id="KW-0843">Virulence</keyword>
<dbReference type="Proteomes" id="UP000628137">
    <property type="component" value="Unassembled WGS sequence"/>
</dbReference>
<feature type="active site" description="Glycyl thioester intermediate" evidence="14">
    <location>
        <position position="1188"/>
    </location>
</feature>
<dbReference type="PANTHER" id="PTHR47114:SF2">
    <property type="entry name" value="OLIGODENDROCYTE-MYELIN GLYCOPROTEIN"/>
    <property type="match status" value="1"/>
</dbReference>
<dbReference type="InterPro" id="IPR001611">
    <property type="entry name" value="Leu-rich_rpt"/>
</dbReference>
<accession>A0A923K4Z2</accession>
<dbReference type="Pfam" id="PF20178">
    <property type="entry name" value="ToxA_N"/>
    <property type="match status" value="1"/>
</dbReference>
<proteinExistence type="inferred from homology"/>
<keyword evidence="8 14" id="KW-0808">Transferase</keyword>
<evidence type="ECO:0000256" key="5">
    <source>
        <dbReference type="ARBA" id="ARBA00012483"/>
    </source>
</evidence>
<keyword evidence="18" id="KW-1185">Reference proteome</keyword>
<evidence type="ECO:0000256" key="9">
    <source>
        <dbReference type="ARBA" id="ARBA00022737"/>
    </source>
</evidence>